<dbReference type="InterPro" id="IPR004943">
    <property type="entry name" value="Lipoprotein_11"/>
</dbReference>
<keyword evidence="1" id="KW-0732">Signal</keyword>
<organism evidence="2">
    <name type="scientific">Papilio xuthus</name>
    <name type="common">Asian swallowtail butterfly</name>
    <dbReference type="NCBI Taxonomy" id="66420"/>
    <lineage>
        <taxon>Eukaryota</taxon>
        <taxon>Metazoa</taxon>
        <taxon>Ecdysozoa</taxon>
        <taxon>Arthropoda</taxon>
        <taxon>Hexapoda</taxon>
        <taxon>Insecta</taxon>
        <taxon>Pterygota</taxon>
        <taxon>Neoptera</taxon>
        <taxon>Endopterygota</taxon>
        <taxon>Lepidoptera</taxon>
        <taxon>Glossata</taxon>
        <taxon>Ditrysia</taxon>
        <taxon>Papilionoidea</taxon>
        <taxon>Papilionidae</taxon>
        <taxon>Papilioninae</taxon>
        <taxon>Papilio</taxon>
    </lineage>
</organism>
<evidence type="ECO:0000313" key="2">
    <source>
        <dbReference type="RefSeq" id="XP_013167438.1"/>
    </source>
</evidence>
<dbReference type="GeneID" id="106117608"/>
<dbReference type="Pfam" id="PF03260">
    <property type="entry name" value="Lipoprotein_11"/>
    <property type="match status" value="1"/>
</dbReference>
<reference evidence="2" key="1">
    <citation type="submission" date="2025-08" db="UniProtKB">
        <authorList>
            <consortium name="RefSeq"/>
        </authorList>
    </citation>
    <scope>IDENTIFICATION</scope>
</reference>
<proteinExistence type="predicted"/>
<dbReference type="RefSeq" id="XP_013167438.1">
    <property type="nucleotide sequence ID" value="XM_013311984.1"/>
</dbReference>
<protein>
    <submittedName>
        <fullName evidence="2">Microvitellogenin-like</fullName>
    </submittedName>
</protein>
<dbReference type="Gene3D" id="2.80.10.50">
    <property type="match status" value="1"/>
</dbReference>
<dbReference type="Gene3D" id="1.10.10.2400">
    <property type="entry name" value="Lepidopteran low molecular weight (30 kD) lipoprotein, N-terminal domain"/>
    <property type="match status" value="1"/>
</dbReference>
<evidence type="ECO:0000256" key="1">
    <source>
        <dbReference type="ARBA" id="ARBA00022729"/>
    </source>
</evidence>
<dbReference type="AlphaFoldDB" id="A0AAJ6Z8X0"/>
<dbReference type="Proteomes" id="UP000694872">
    <property type="component" value="Unplaced"/>
</dbReference>
<dbReference type="GO" id="GO:0005576">
    <property type="term" value="C:extracellular region"/>
    <property type="evidence" value="ECO:0007669"/>
    <property type="project" value="InterPro"/>
</dbReference>
<name>A0AAJ6Z8X0_PAPXU</name>
<accession>A0AAJ6Z8X0</accession>
<gene>
    <name evidence="2" type="primary">LOC106117608</name>
</gene>
<dbReference type="KEGG" id="pxu:106117608"/>
<dbReference type="InterPro" id="IPR042046">
    <property type="entry name" value="Lipoprotein_11_N"/>
</dbReference>
<sequence length="423" mass="48680">MTSLSTWRYARPPNYDQNIDKMYPYSEVPFLGDYNLVKIPISHSKLVDHIDYWGEGKISAPEGYTGFADCYNINDVHQLVSKGPDTNRKIPNRIPVVSSTNCDTSGYIKNDSVKLVTVLGALINESCAKDIARIVSKDVGKVVVFGLKEDSTDIKTLEKVLSAKNMIYCEEFVLPQKLLGLTMFNSFRAYLNIPELCNYLYKNIVDGNYENAILKSKIINESSNGSLIFDVIIKLLVEGNRNIMTYAYQLWHLNCKDIVTNYFPVAFQTILKEEYVVILNKKYNLALKLDAHTDSYNDRLAWGDGRDKRSERVKWKFLPVLKEDSVLFKIVNKEHGLFLKLDVKTNKIGDRLAWGGTNTSEERFEWILCPIMINYVLMFLIINKKYDQGIKLDSNMDEYHDRLLWGHNGSVLSNSEEYGWYIQ</sequence>